<accession>A0ABP6X1J2</accession>
<evidence type="ECO:0000313" key="3">
    <source>
        <dbReference type="Proteomes" id="UP001500630"/>
    </source>
</evidence>
<feature type="region of interest" description="Disordered" evidence="1">
    <location>
        <begin position="58"/>
        <end position="79"/>
    </location>
</feature>
<dbReference type="RefSeq" id="WP_345564569.1">
    <property type="nucleotide sequence ID" value="NZ_BAABDQ010000009.1"/>
</dbReference>
<protein>
    <recommendedName>
        <fullName evidence="4">ANTAR domain-containing protein</fullName>
    </recommendedName>
</protein>
<organism evidence="2 3">
    <name type="scientific">Nonomuraea rosea</name>
    <dbReference type="NCBI Taxonomy" id="638574"/>
    <lineage>
        <taxon>Bacteria</taxon>
        <taxon>Bacillati</taxon>
        <taxon>Actinomycetota</taxon>
        <taxon>Actinomycetes</taxon>
        <taxon>Streptosporangiales</taxon>
        <taxon>Streptosporangiaceae</taxon>
        <taxon>Nonomuraea</taxon>
    </lineage>
</organism>
<evidence type="ECO:0008006" key="4">
    <source>
        <dbReference type="Google" id="ProtNLM"/>
    </source>
</evidence>
<reference evidence="3" key="1">
    <citation type="journal article" date="2019" name="Int. J. Syst. Evol. Microbiol.">
        <title>The Global Catalogue of Microorganisms (GCM) 10K type strain sequencing project: providing services to taxonomists for standard genome sequencing and annotation.</title>
        <authorList>
            <consortium name="The Broad Institute Genomics Platform"/>
            <consortium name="The Broad Institute Genome Sequencing Center for Infectious Disease"/>
            <person name="Wu L."/>
            <person name="Ma J."/>
        </authorList>
    </citation>
    <scope>NUCLEOTIDE SEQUENCE [LARGE SCALE GENOMIC DNA]</scope>
    <source>
        <strain evidence="3">JCM 17326</strain>
    </source>
</reference>
<gene>
    <name evidence="2" type="ORF">GCM10022419_045710</name>
</gene>
<dbReference type="Proteomes" id="UP001500630">
    <property type="component" value="Unassembled WGS sequence"/>
</dbReference>
<comment type="caution">
    <text evidence="2">The sequence shown here is derived from an EMBL/GenBank/DDBJ whole genome shotgun (WGS) entry which is preliminary data.</text>
</comment>
<name>A0ABP6X1J2_9ACTN</name>
<keyword evidence="3" id="KW-1185">Reference proteome</keyword>
<proteinExistence type="predicted"/>
<evidence type="ECO:0000256" key="1">
    <source>
        <dbReference type="SAM" id="MobiDB-lite"/>
    </source>
</evidence>
<dbReference type="EMBL" id="BAABDQ010000009">
    <property type="protein sequence ID" value="GAA3559969.1"/>
    <property type="molecule type" value="Genomic_DNA"/>
</dbReference>
<evidence type="ECO:0000313" key="2">
    <source>
        <dbReference type="EMBL" id="GAA3559969.1"/>
    </source>
</evidence>
<sequence length="79" mass="8466">MSGAFAEAVRERARLARIALRAADRDEDLDEALVAEAEWEHISRVARTHGVGLADDVSTGLQADAAGDRPGELEQGQQP</sequence>